<keyword evidence="1" id="KW-0812">Transmembrane</keyword>
<proteinExistence type="predicted"/>
<dbReference type="AlphaFoldDB" id="A0A1J5PKX7"/>
<organism evidence="2">
    <name type="scientific">mine drainage metagenome</name>
    <dbReference type="NCBI Taxonomy" id="410659"/>
    <lineage>
        <taxon>unclassified sequences</taxon>
        <taxon>metagenomes</taxon>
        <taxon>ecological metagenomes</taxon>
    </lineage>
</organism>
<keyword evidence="1" id="KW-0472">Membrane</keyword>
<gene>
    <name evidence="2" type="ORF">GALL_499620</name>
</gene>
<accession>A0A1J5PKX7</accession>
<evidence type="ECO:0000256" key="1">
    <source>
        <dbReference type="SAM" id="Phobius"/>
    </source>
</evidence>
<keyword evidence="1" id="KW-1133">Transmembrane helix</keyword>
<dbReference type="EMBL" id="MLJW01005304">
    <property type="protein sequence ID" value="OIQ68447.1"/>
    <property type="molecule type" value="Genomic_DNA"/>
</dbReference>
<protein>
    <submittedName>
        <fullName evidence="2">Uncharacterized protein</fullName>
    </submittedName>
</protein>
<evidence type="ECO:0000313" key="2">
    <source>
        <dbReference type="EMBL" id="OIQ68447.1"/>
    </source>
</evidence>
<reference evidence="2" key="1">
    <citation type="submission" date="2016-10" db="EMBL/GenBank/DDBJ databases">
        <title>Sequence of Gallionella enrichment culture.</title>
        <authorList>
            <person name="Poehlein A."/>
            <person name="Muehling M."/>
            <person name="Daniel R."/>
        </authorList>
    </citation>
    <scope>NUCLEOTIDE SEQUENCE</scope>
</reference>
<name>A0A1J5PKX7_9ZZZZ</name>
<feature type="transmembrane region" description="Helical" evidence="1">
    <location>
        <begin position="7"/>
        <end position="25"/>
    </location>
</feature>
<comment type="caution">
    <text evidence="2">The sequence shown here is derived from an EMBL/GenBank/DDBJ whole genome shotgun (WGS) entry which is preliminary data.</text>
</comment>
<sequence length="51" mass="5693">MPFKDENILGMPVILNLFVIAVIYAKNTMAAGLQVGLEEMTIFLFCLVRGF</sequence>